<keyword evidence="1" id="KW-0472">Membrane</keyword>
<keyword evidence="1" id="KW-0812">Transmembrane</keyword>
<evidence type="ECO:0000256" key="1">
    <source>
        <dbReference type="SAM" id="Phobius"/>
    </source>
</evidence>
<evidence type="ECO:0000313" key="3">
    <source>
        <dbReference type="Proteomes" id="UP001596044"/>
    </source>
</evidence>
<reference evidence="3" key="1">
    <citation type="journal article" date="2019" name="Int. J. Syst. Evol. Microbiol.">
        <title>The Global Catalogue of Microorganisms (GCM) 10K type strain sequencing project: providing services to taxonomists for standard genome sequencing and annotation.</title>
        <authorList>
            <consortium name="The Broad Institute Genomics Platform"/>
            <consortium name="The Broad Institute Genome Sequencing Center for Infectious Disease"/>
            <person name="Wu L."/>
            <person name="Ma J."/>
        </authorList>
    </citation>
    <scope>NUCLEOTIDE SEQUENCE [LARGE SCALE GENOMIC DNA]</scope>
    <source>
        <strain evidence="3">KACC 11904</strain>
    </source>
</reference>
<organism evidence="2 3">
    <name type="scientific">Paenibacillus aestuarii</name>
    <dbReference type="NCBI Taxonomy" id="516965"/>
    <lineage>
        <taxon>Bacteria</taxon>
        <taxon>Bacillati</taxon>
        <taxon>Bacillota</taxon>
        <taxon>Bacilli</taxon>
        <taxon>Bacillales</taxon>
        <taxon>Paenibacillaceae</taxon>
        <taxon>Paenibacillus</taxon>
    </lineage>
</organism>
<accession>A0ABW0KGA5</accession>
<feature type="transmembrane region" description="Helical" evidence="1">
    <location>
        <begin position="59"/>
        <end position="80"/>
    </location>
</feature>
<feature type="transmembrane region" description="Helical" evidence="1">
    <location>
        <begin position="92"/>
        <end position="119"/>
    </location>
</feature>
<dbReference type="Proteomes" id="UP001596044">
    <property type="component" value="Unassembled WGS sequence"/>
</dbReference>
<keyword evidence="3" id="KW-1185">Reference proteome</keyword>
<dbReference type="RefSeq" id="WP_270880788.1">
    <property type="nucleotide sequence ID" value="NZ_JAQFVF010000038.1"/>
</dbReference>
<sequence>MNLLLAVIGGLIGLAVTGAAVYTVWAVRQLWKQQAAAPKPASQVEIAAVYFLRWTFLDYAVVGLFIVGLLLLLAELFAVLRDRSSFESFHFAYLLTGIVLSAMGMLLLFARLLAVLGFVKSNELQGLQRSAAVAPNHQHEPHHADRAE</sequence>
<keyword evidence="1" id="KW-1133">Transmembrane helix</keyword>
<protein>
    <recommendedName>
        <fullName evidence="4">DUF4064 domain-containing protein</fullName>
    </recommendedName>
</protein>
<evidence type="ECO:0000313" key="2">
    <source>
        <dbReference type="EMBL" id="MFC5452508.1"/>
    </source>
</evidence>
<proteinExistence type="predicted"/>
<evidence type="ECO:0008006" key="4">
    <source>
        <dbReference type="Google" id="ProtNLM"/>
    </source>
</evidence>
<gene>
    <name evidence="2" type="ORF">ACFPOG_30340</name>
</gene>
<comment type="caution">
    <text evidence="2">The sequence shown here is derived from an EMBL/GenBank/DDBJ whole genome shotgun (WGS) entry which is preliminary data.</text>
</comment>
<dbReference type="EMBL" id="JBHSMJ010000054">
    <property type="protein sequence ID" value="MFC5452508.1"/>
    <property type="molecule type" value="Genomic_DNA"/>
</dbReference>
<name>A0ABW0KGA5_9BACL</name>